<keyword evidence="9" id="KW-1185">Reference proteome</keyword>
<dbReference type="GO" id="GO:0003682">
    <property type="term" value="F:chromatin binding"/>
    <property type="evidence" value="ECO:0007669"/>
    <property type="project" value="TreeGrafter"/>
</dbReference>
<dbReference type="InterPro" id="IPR011989">
    <property type="entry name" value="ARM-like"/>
</dbReference>
<evidence type="ECO:0000256" key="4">
    <source>
        <dbReference type="ARBA" id="ARBA00023242"/>
    </source>
</evidence>
<protein>
    <recommendedName>
        <fullName evidence="6">Sister chromatid cohesion protein</fullName>
    </recommendedName>
</protein>
<evidence type="ECO:0000256" key="1">
    <source>
        <dbReference type="ARBA" id="ARBA00004123"/>
    </source>
</evidence>
<accession>A0AAV9IAB6</accession>
<evidence type="ECO:0000313" key="8">
    <source>
        <dbReference type="EMBL" id="KAK4524179.1"/>
    </source>
</evidence>
<evidence type="ECO:0000313" key="9">
    <source>
        <dbReference type="Proteomes" id="UP001300502"/>
    </source>
</evidence>
<organism evidence="8 9">
    <name type="scientific">Galdieria yellowstonensis</name>
    <dbReference type="NCBI Taxonomy" id="3028027"/>
    <lineage>
        <taxon>Eukaryota</taxon>
        <taxon>Rhodophyta</taxon>
        <taxon>Bangiophyceae</taxon>
        <taxon>Galdieriales</taxon>
        <taxon>Galdieriaceae</taxon>
        <taxon>Galdieria</taxon>
    </lineage>
</organism>
<dbReference type="PANTHER" id="PTHR21704">
    <property type="entry name" value="NIPPED-B-LIKE PROTEIN DELANGIN SCC2-RELATED"/>
    <property type="match status" value="1"/>
</dbReference>
<evidence type="ECO:0000256" key="6">
    <source>
        <dbReference type="RuleBase" id="RU364107"/>
    </source>
</evidence>
<dbReference type="GO" id="GO:0090694">
    <property type="term" value="C:Scc2-Scc4 cohesin loading complex"/>
    <property type="evidence" value="ECO:0007669"/>
    <property type="project" value="TreeGrafter"/>
</dbReference>
<evidence type="ECO:0000259" key="7">
    <source>
        <dbReference type="Pfam" id="PF12830"/>
    </source>
</evidence>
<evidence type="ECO:0000256" key="5">
    <source>
        <dbReference type="ARBA" id="ARBA00023306"/>
    </source>
</evidence>
<evidence type="ECO:0000256" key="2">
    <source>
        <dbReference type="ARBA" id="ARBA00009252"/>
    </source>
</evidence>
<keyword evidence="5 6" id="KW-0131">Cell cycle</keyword>
<comment type="similarity">
    <text evidence="2 6">Belongs to the SCC2/Nipped-B family.</text>
</comment>
<feature type="domain" description="Sister chromatid cohesion C-terminal" evidence="7">
    <location>
        <begin position="1025"/>
        <end position="1149"/>
    </location>
</feature>
<sequence length="1356" mass="154619">MRVKCEEAQKSEEEQVCQKIVTLENALSKGDSELCHKLFVENPSALTTLQRHMLSQEFPAEYLDLARKVFHDLSGNTISNQGEGERTVFQLQIALAFLRLELQLPKWYFERRQLEATFSNVINELLSNSTTIVRILTRGNAVLEQQHCKLCESAACVSQIDQLVYSSLIELYELLNQAICSGTLPPSVYQKILTFAYFGLDTKKQSIASSSRSIIAFIFELLPSCQNEIMWRTVYSCFEIAELSEFGQLSNVDATSGRFREEITNVLRLLNISGCFVCNTQERRQLIDPRRGCCLQRIKPEFSTVAEEEAYHASLTAKCDILIAYLHELTKKVLSSSKKKAILNFIESLLTLFPDLLFPSAFFLIASLFQWCLEVLKNCSENSPLRMIVVEILVKISVRLLEIQREHRGCKRCSLITERDRAYVLFDANAFHLEQLAPHALGCWVTVLRRISKRVNVVFEETEKKESFDVSNSTQLSLKEVACCSAASCSLTKAGPCQTVEALLSALSVASHQERLKVIQSIKSLVRTDPKFFIDLKWVEDALLLLSRDPAASVRSVALELGLQFCNVRHLSGRKFDNSNYVKSWAETIIERLRDSSASVRKIALYFAKMFLIFFVTMNSPPGSVGLKKKLFRQVFNRLEDHDVIVRETCTDCLEEYFQCAYRKISSNFGSAYEIEEFYREIIDSLNTLKSRSSSKLLFNVAAKINGTNASLMESLTKYAMSIVAKTFQNVCNDIEHPNCQIDERYHLATLFLEIACEWDPEYTAPYERYLLSCLEFSLYSKDVGVHVVSNVICLLSSLYESTPAGLEGAKKFFNYLEFILTNNLCPVLGNAVMKSLNRLCKIPAFRVEVEELVYELLTVAKNQTFQWQATPDGSDTVENTWKVISTIFSRIASMSTCVTSKTVLESIRRAMRWFFDKIFSFLRSRLENEITLDEAWVSTAMEAALIYLKYDCSYISCLRESITLMLQSQTVWENQKLSLLFTLQTLFSDCVKELQNNVNENVTVTNTDSVEFFGDSVSLVDSFSVLVQQLLNVFVDMVFSRNILIRNYVCGIICQCVLSGIVVPIEVIPSLFCFTLDDKSQPDIRERAVSTLKFIAQYQQEMIASRLVEGLHNAWKFWKVTLNSDWNSLVDKGSDKSLFSRLAAIFSFLPSNELFVFIRTMLDEIMSKEEDWQFNVFCAIPLLFLDPCCILPSKGQKRRSSNSLEEMKLITDKCMQLVATSGAECIQNRNALESCTESCTNSIRLYLIMLVYEKFQILIQAWNKNEEIQEKVLTVKTLEYWEELMAFGDHISHQRILSRIFTWIGDGEGLWDGTALNVGLPSCDKENCPVSSQELNGPGVKSKKMCHLKNSNWHH</sequence>
<dbReference type="GO" id="GO:0010468">
    <property type="term" value="P:regulation of gene expression"/>
    <property type="evidence" value="ECO:0007669"/>
    <property type="project" value="InterPro"/>
</dbReference>
<gene>
    <name evidence="8" type="ORF">GAYE_SCF02G2078</name>
</gene>
<dbReference type="InterPro" id="IPR024986">
    <property type="entry name" value="Nipped-B_C"/>
</dbReference>
<dbReference type="GO" id="GO:0071169">
    <property type="term" value="P:establishment of protein localization to chromatin"/>
    <property type="evidence" value="ECO:0007669"/>
    <property type="project" value="TreeGrafter"/>
</dbReference>
<dbReference type="Proteomes" id="UP001300502">
    <property type="component" value="Unassembled WGS sequence"/>
</dbReference>
<keyword evidence="3 6" id="KW-0677">Repeat</keyword>
<dbReference type="InterPro" id="IPR033031">
    <property type="entry name" value="Scc2/Nipped-B"/>
</dbReference>
<dbReference type="GO" id="GO:0140588">
    <property type="term" value="P:chromatin looping"/>
    <property type="evidence" value="ECO:0007669"/>
    <property type="project" value="InterPro"/>
</dbReference>
<keyword evidence="4 6" id="KW-0539">Nucleus</keyword>
<comment type="caution">
    <text evidence="8">The sequence shown here is derived from an EMBL/GenBank/DDBJ whole genome shotgun (WGS) entry which is preliminary data.</text>
</comment>
<dbReference type="GO" id="GO:0061775">
    <property type="term" value="F:cohesin loader activity"/>
    <property type="evidence" value="ECO:0007669"/>
    <property type="project" value="InterPro"/>
</dbReference>
<dbReference type="Pfam" id="PF12830">
    <property type="entry name" value="Nipped-B_C"/>
    <property type="match status" value="1"/>
</dbReference>
<dbReference type="Pfam" id="PF12765">
    <property type="entry name" value="Cohesin_HEAT"/>
    <property type="match status" value="1"/>
</dbReference>
<dbReference type="EMBL" id="JANCYU010000022">
    <property type="protein sequence ID" value="KAK4524179.1"/>
    <property type="molecule type" value="Genomic_DNA"/>
</dbReference>
<evidence type="ECO:0000256" key="3">
    <source>
        <dbReference type="ARBA" id="ARBA00022737"/>
    </source>
</evidence>
<comment type="subcellular location">
    <subcellularLocation>
        <location evidence="1 6">Nucleus</location>
    </subcellularLocation>
</comment>
<dbReference type="GO" id="GO:0034087">
    <property type="term" value="P:establishment of mitotic sister chromatid cohesion"/>
    <property type="evidence" value="ECO:0007669"/>
    <property type="project" value="TreeGrafter"/>
</dbReference>
<reference evidence="8 9" key="1">
    <citation type="submission" date="2022-07" db="EMBL/GenBank/DDBJ databases">
        <title>Genome-wide signatures of adaptation to extreme environments.</title>
        <authorList>
            <person name="Cho C.H."/>
            <person name="Yoon H.S."/>
        </authorList>
    </citation>
    <scope>NUCLEOTIDE SEQUENCE [LARGE SCALE GENOMIC DNA]</scope>
    <source>
        <strain evidence="8 9">108.79 E11</strain>
    </source>
</reference>
<name>A0AAV9IAB6_9RHOD</name>
<dbReference type="InterPro" id="IPR016024">
    <property type="entry name" value="ARM-type_fold"/>
</dbReference>
<dbReference type="Gene3D" id="1.25.10.10">
    <property type="entry name" value="Leucine-rich Repeat Variant"/>
    <property type="match status" value="1"/>
</dbReference>
<dbReference type="InterPro" id="IPR026003">
    <property type="entry name" value="Cohesin_HEAT"/>
</dbReference>
<dbReference type="GO" id="GO:1990414">
    <property type="term" value="P:replication-born double-strand break repair via sister chromatid exchange"/>
    <property type="evidence" value="ECO:0007669"/>
    <property type="project" value="TreeGrafter"/>
</dbReference>
<dbReference type="PANTHER" id="PTHR21704:SF18">
    <property type="entry name" value="NIPPED-B-LIKE PROTEIN"/>
    <property type="match status" value="1"/>
</dbReference>
<proteinExistence type="inferred from homology"/>
<dbReference type="SUPFAM" id="SSF48371">
    <property type="entry name" value="ARM repeat"/>
    <property type="match status" value="1"/>
</dbReference>